<accession>A0A844YSA9</accession>
<gene>
    <name evidence="2" type="ORF">GRI99_06225</name>
</gene>
<feature type="compositionally biased region" description="Basic and acidic residues" evidence="1">
    <location>
        <begin position="171"/>
        <end position="192"/>
    </location>
</feature>
<proteinExistence type="predicted"/>
<sequence>MTLALLLAACGEQGGPVQRVDLQDSGTVLPVVLPRSPDTSQALWLPSADRQALVYGNRGAAPLLTLACAARTTPPRLTIIRHAPALPGQTALFPVIGNGERSRFPVDAREVAGEWRWQVALPADDARWNVFAGSRQLLATLPGGGTLDIAGSRMPGAFLEWCRAGGTGLLPREEDLPPPDETRRPPTRREMARQAAAESDGG</sequence>
<organism evidence="2 3">
    <name type="scientific">Alteraurantiacibacter buctensis</name>
    <dbReference type="NCBI Taxonomy" id="1503981"/>
    <lineage>
        <taxon>Bacteria</taxon>
        <taxon>Pseudomonadati</taxon>
        <taxon>Pseudomonadota</taxon>
        <taxon>Alphaproteobacteria</taxon>
        <taxon>Sphingomonadales</taxon>
        <taxon>Erythrobacteraceae</taxon>
        <taxon>Alteraurantiacibacter</taxon>
    </lineage>
</organism>
<feature type="region of interest" description="Disordered" evidence="1">
    <location>
        <begin position="168"/>
        <end position="202"/>
    </location>
</feature>
<dbReference type="AlphaFoldDB" id="A0A844YSA9"/>
<name>A0A844YSA9_9SPHN</name>
<dbReference type="Proteomes" id="UP000466966">
    <property type="component" value="Unassembled WGS sequence"/>
</dbReference>
<keyword evidence="3" id="KW-1185">Reference proteome</keyword>
<dbReference type="RefSeq" id="WP_160771172.1">
    <property type="nucleotide sequence ID" value="NZ_WTYV01000002.1"/>
</dbReference>
<evidence type="ECO:0000256" key="1">
    <source>
        <dbReference type="SAM" id="MobiDB-lite"/>
    </source>
</evidence>
<dbReference type="EMBL" id="WTYV01000002">
    <property type="protein sequence ID" value="MXO71235.1"/>
    <property type="molecule type" value="Genomic_DNA"/>
</dbReference>
<comment type="caution">
    <text evidence="2">The sequence shown here is derived from an EMBL/GenBank/DDBJ whole genome shotgun (WGS) entry which is preliminary data.</text>
</comment>
<reference evidence="2 3" key="1">
    <citation type="submission" date="2019-12" db="EMBL/GenBank/DDBJ databases">
        <title>Genomic-based taxomic classification of the family Erythrobacteraceae.</title>
        <authorList>
            <person name="Xu L."/>
        </authorList>
    </citation>
    <scope>NUCLEOTIDE SEQUENCE [LARGE SCALE GENOMIC DNA]</scope>
    <source>
        <strain evidence="2 3">M0322</strain>
    </source>
</reference>
<evidence type="ECO:0000313" key="3">
    <source>
        <dbReference type="Proteomes" id="UP000466966"/>
    </source>
</evidence>
<dbReference type="OrthoDB" id="7391054at2"/>
<evidence type="ECO:0000313" key="2">
    <source>
        <dbReference type="EMBL" id="MXO71235.1"/>
    </source>
</evidence>
<protein>
    <submittedName>
        <fullName evidence="2">Uncharacterized protein</fullName>
    </submittedName>
</protein>